<feature type="transmembrane region" description="Helical" evidence="7">
    <location>
        <begin position="712"/>
        <end position="731"/>
    </location>
</feature>
<name>A0A409YHX0_9AGAR</name>
<evidence type="ECO:0000313" key="9">
    <source>
        <dbReference type="Proteomes" id="UP000284842"/>
    </source>
</evidence>
<dbReference type="PANTHER" id="PTHR45649:SF28">
    <property type="entry name" value="TRANSPORTER, PUTATIVE (EUROFUNG)-RELATED"/>
    <property type="match status" value="1"/>
</dbReference>
<keyword evidence="4 7" id="KW-1133">Transmembrane helix</keyword>
<evidence type="ECO:0000256" key="6">
    <source>
        <dbReference type="SAM" id="MobiDB-lite"/>
    </source>
</evidence>
<comment type="subcellular location">
    <subcellularLocation>
        <location evidence="1">Membrane</location>
        <topology evidence="1">Multi-pass membrane protein</topology>
    </subcellularLocation>
</comment>
<feature type="transmembrane region" description="Helical" evidence="7">
    <location>
        <begin position="912"/>
        <end position="938"/>
    </location>
</feature>
<feature type="transmembrane region" description="Helical" evidence="7">
    <location>
        <begin position="977"/>
        <end position="998"/>
    </location>
</feature>
<feature type="region of interest" description="Disordered" evidence="6">
    <location>
        <begin position="622"/>
        <end position="641"/>
    </location>
</feature>
<keyword evidence="9" id="KW-1185">Reference proteome</keyword>
<organism evidence="8 9">
    <name type="scientific">Panaeolus cyanescens</name>
    <dbReference type="NCBI Taxonomy" id="181874"/>
    <lineage>
        <taxon>Eukaryota</taxon>
        <taxon>Fungi</taxon>
        <taxon>Dikarya</taxon>
        <taxon>Basidiomycota</taxon>
        <taxon>Agaricomycotina</taxon>
        <taxon>Agaricomycetes</taxon>
        <taxon>Agaricomycetidae</taxon>
        <taxon>Agaricales</taxon>
        <taxon>Agaricineae</taxon>
        <taxon>Galeropsidaceae</taxon>
        <taxon>Panaeolus</taxon>
    </lineage>
</organism>
<comment type="caution">
    <text evidence="8">The sequence shown here is derived from an EMBL/GenBank/DDBJ whole genome shotgun (WGS) entry which is preliminary data.</text>
</comment>
<feature type="transmembrane region" description="Helical" evidence="7">
    <location>
        <begin position="186"/>
        <end position="207"/>
    </location>
</feature>
<evidence type="ECO:0000256" key="1">
    <source>
        <dbReference type="ARBA" id="ARBA00004141"/>
    </source>
</evidence>
<feature type="transmembrane region" description="Helical" evidence="7">
    <location>
        <begin position="1108"/>
        <end position="1125"/>
    </location>
</feature>
<dbReference type="OrthoDB" id="3900342at2759"/>
<feature type="transmembrane region" description="Helical" evidence="7">
    <location>
        <begin position="822"/>
        <end position="842"/>
    </location>
</feature>
<evidence type="ECO:0008006" key="10">
    <source>
        <dbReference type="Google" id="ProtNLM"/>
    </source>
</evidence>
<dbReference type="Pfam" id="PF13520">
    <property type="entry name" value="AA_permease_2"/>
    <property type="match status" value="3"/>
</dbReference>
<feature type="transmembrane region" description="Helical" evidence="7">
    <location>
        <begin position="294"/>
        <end position="314"/>
    </location>
</feature>
<protein>
    <recommendedName>
        <fullName evidence="10">Amino acid permease/ SLC12A domain-containing protein</fullName>
    </recommendedName>
</protein>
<dbReference type="GO" id="GO:0022857">
    <property type="term" value="F:transmembrane transporter activity"/>
    <property type="evidence" value="ECO:0007669"/>
    <property type="project" value="InterPro"/>
</dbReference>
<feature type="transmembrane region" description="Helical" evidence="7">
    <location>
        <begin position="790"/>
        <end position="810"/>
    </location>
</feature>
<dbReference type="Proteomes" id="UP000284842">
    <property type="component" value="Unassembled WGS sequence"/>
</dbReference>
<feature type="transmembrane region" description="Helical" evidence="7">
    <location>
        <begin position="1073"/>
        <end position="1096"/>
    </location>
</feature>
<gene>
    <name evidence="8" type="ORF">CVT24_002154</name>
</gene>
<evidence type="ECO:0000313" key="8">
    <source>
        <dbReference type="EMBL" id="PPR02582.1"/>
    </source>
</evidence>
<dbReference type="PROSITE" id="PS00218">
    <property type="entry name" value="AMINO_ACID_PERMEASE_1"/>
    <property type="match status" value="1"/>
</dbReference>
<keyword evidence="2" id="KW-0813">Transport</keyword>
<evidence type="ECO:0000256" key="7">
    <source>
        <dbReference type="SAM" id="Phobius"/>
    </source>
</evidence>
<feature type="transmembrane region" description="Helical" evidence="7">
    <location>
        <begin position="1145"/>
        <end position="1163"/>
    </location>
</feature>
<evidence type="ECO:0000256" key="3">
    <source>
        <dbReference type="ARBA" id="ARBA00022692"/>
    </source>
</evidence>
<dbReference type="STRING" id="181874.A0A409YHX0"/>
<accession>A0A409YHX0</accession>
<feature type="transmembrane region" description="Helical" evidence="7">
    <location>
        <begin position="113"/>
        <end position="135"/>
    </location>
</feature>
<feature type="compositionally biased region" description="Basic and acidic residues" evidence="6">
    <location>
        <begin position="632"/>
        <end position="641"/>
    </location>
</feature>
<feature type="transmembrane region" description="Helical" evidence="7">
    <location>
        <begin position="353"/>
        <end position="372"/>
    </location>
</feature>
<dbReference type="EMBL" id="NHTK01001159">
    <property type="protein sequence ID" value="PPR02582.1"/>
    <property type="molecule type" value="Genomic_DNA"/>
</dbReference>
<dbReference type="AlphaFoldDB" id="A0A409YHX0"/>
<feature type="transmembrane region" description="Helical" evidence="7">
    <location>
        <begin position="1047"/>
        <end position="1067"/>
    </location>
</feature>
<dbReference type="Gene3D" id="1.20.1740.10">
    <property type="entry name" value="Amino acid/polyamine transporter I"/>
    <property type="match status" value="2"/>
</dbReference>
<keyword evidence="5 7" id="KW-0472">Membrane</keyword>
<feature type="transmembrane region" description="Helical" evidence="7">
    <location>
        <begin position="392"/>
        <end position="410"/>
    </location>
</feature>
<dbReference type="InterPro" id="IPR004840">
    <property type="entry name" value="Amino_acid_permease_CS"/>
</dbReference>
<dbReference type="InParanoid" id="A0A409YHX0"/>
<feature type="transmembrane region" description="Helical" evidence="7">
    <location>
        <begin position="68"/>
        <end position="86"/>
    </location>
</feature>
<feature type="transmembrane region" description="Helical" evidence="7">
    <location>
        <begin position="239"/>
        <end position="261"/>
    </location>
</feature>
<evidence type="ECO:0000256" key="2">
    <source>
        <dbReference type="ARBA" id="ARBA00022448"/>
    </source>
</evidence>
<dbReference type="GO" id="GO:0016020">
    <property type="term" value="C:membrane"/>
    <property type="evidence" value="ECO:0007669"/>
    <property type="project" value="UniProtKB-SubCell"/>
</dbReference>
<feature type="transmembrane region" description="Helical" evidence="7">
    <location>
        <begin position="743"/>
        <end position="763"/>
    </location>
</feature>
<sequence length="1206" mass="131367">MSQQAAIPHDLNQDDQSAIEGLKKLGYKQELKRSRGLFHILFTIIAVPFGLSAPLATSLVGGGPATILWGWVLISITTQPLALSLAEICSKYPTSAGAYYWCFRLTSPKRRLLASWINGWLTMVGVWTISLSVTFGTGQILVAGVNIFHPEWIATTWQTSYTYAAIGMVASMAEEVHNPTVQLPLALSWSIPISFVVGIVFLLPILFTLPDIPTLLAVPGGQPIGVLFTSIMGSKGGGFGIWLIVFGIGVFCAISICCAASRATWSFARDKAIPAHNIWSKVIVLPTSASPVPIYAYLLSLTIQLLLGLIFLGSSAAFNAFVGVAVICLGASYAMPVLISLLNGRKEVSDAPFSLGSLGWFINVFAVLWMALEIVLFSMPAVIPVTQVTMNYASVVFVGFGLISAGWYLIMFASANVQPLSTHELQPPAFDGTDKEHIEAILAKYPPALHDFAPSVCVYKTGPAWPVEFTSDGKPITHVARPVHGHRIYDDYSIDPLAYGNEGDAKVFCDFVVKVTVKPRTLSYEAAREAASAVEKILETPVQPTRESQNMAGHSGTRVYDTEMEADGDEELGLGYQPVCLVLEIVLFSMPAVIPVTQVKMNYASVVSVGFGHISADGRINYHGPPLPQMDNRNKASDDDHEKASSTCLHVVIIFVIIFRMSSSTSDSAVTAVPFTSRTSLQERNMPSGDVTMEVSKVVGYKQALPKTRGSVHILSMTIAIIAAPCGLALGMETAFIGGGPAAMFWGWVLISFTTFMLALSLAEITSKYPTSAGAYYWCFRMAPPKYRRLVSWITGWLNVGVTQLLVSGIRILHPNWEPTDWVTYLLFLAFSLFYTGVGILFSDALPIIDVRGVFFGVNVSRLELRIQIMSVWWTTIGVIVIAICVSVKAATGRHSASFAFLHFDPSLSGWLPGWSFFVGLLPPAFTYGGFGTVVGMAEELHKPSVQLPFAFTWSVPIGFVIGIVFLLPILFVLPDISVILSLFITGVFACISVSCAASRTTWTFARDDALPLSSLWSKVVQVNFHFIHSFTSKPNSEASSPKAVPIPAYLLSLSIQLILGLLLLFSSAAFNAFVGVAVICLNFSYSMPIFVSLVTGRRDMQDAPFPLGRWGWFVNAFTVLWTLLELVLFSMPPMLHVSLASMNYASVVFVGFAVISALWYLCHGRFYYRGPPELDFKTESEKVSDVEGVNHLTNTRSSLDLGLHH</sequence>
<dbReference type="GO" id="GO:0006865">
    <property type="term" value="P:amino acid transport"/>
    <property type="evidence" value="ECO:0007669"/>
    <property type="project" value="InterPro"/>
</dbReference>
<reference evidence="8 9" key="1">
    <citation type="journal article" date="2018" name="Evol. Lett.">
        <title>Horizontal gene cluster transfer increased hallucinogenic mushroom diversity.</title>
        <authorList>
            <person name="Reynolds H.T."/>
            <person name="Vijayakumar V."/>
            <person name="Gluck-Thaler E."/>
            <person name="Korotkin H.B."/>
            <person name="Matheny P.B."/>
            <person name="Slot J.C."/>
        </authorList>
    </citation>
    <scope>NUCLEOTIDE SEQUENCE [LARGE SCALE GENOMIC DNA]</scope>
    <source>
        <strain evidence="8 9">2629</strain>
    </source>
</reference>
<feature type="transmembrane region" description="Helical" evidence="7">
    <location>
        <begin position="950"/>
        <end position="971"/>
    </location>
</feature>
<proteinExistence type="predicted"/>
<feature type="transmembrane region" description="Helical" evidence="7">
    <location>
        <begin position="872"/>
        <end position="892"/>
    </location>
</feature>
<dbReference type="PANTHER" id="PTHR45649">
    <property type="entry name" value="AMINO-ACID PERMEASE BAT1"/>
    <property type="match status" value="1"/>
</dbReference>
<dbReference type="InterPro" id="IPR002293">
    <property type="entry name" value="AA/rel_permease1"/>
</dbReference>
<evidence type="ECO:0000256" key="4">
    <source>
        <dbReference type="ARBA" id="ARBA00022989"/>
    </source>
</evidence>
<feature type="transmembrane region" description="Helical" evidence="7">
    <location>
        <begin position="37"/>
        <end position="56"/>
    </location>
</feature>
<feature type="transmembrane region" description="Helical" evidence="7">
    <location>
        <begin position="320"/>
        <end position="341"/>
    </location>
</feature>
<evidence type="ECO:0000256" key="5">
    <source>
        <dbReference type="ARBA" id="ARBA00023136"/>
    </source>
</evidence>
<keyword evidence="3 7" id="KW-0812">Transmembrane</keyword>